<dbReference type="OrthoDB" id="5209158at2759"/>
<evidence type="ECO:0000313" key="3">
    <source>
        <dbReference type="Proteomes" id="UP000029964"/>
    </source>
</evidence>
<feature type="region of interest" description="Disordered" evidence="1">
    <location>
        <begin position="1"/>
        <end position="45"/>
    </location>
</feature>
<feature type="compositionally biased region" description="Polar residues" evidence="1">
    <location>
        <begin position="31"/>
        <end position="42"/>
    </location>
</feature>
<reference evidence="3" key="1">
    <citation type="journal article" date="2014" name="Genome Announc.">
        <title>Genome sequence and annotation of Acremonium chrysogenum, producer of the beta-lactam antibiotic cephalosporin C.</title>
        <authorList>
            <person name="Terfehr D."/>
            <person name="Dahlmann T.A."/>
            <person name="Specht T."/>
            <person name="Zadra I."/>
            <person name="Kuernsteiner H."/>
            <person name="Kueck U."/>
        </authorList>
    </citation>
    <scope>NUCLEOTIDE SEQUENCE [LARGE SCALE GENOMIC DNA]</scope>
    <source>
        <strain evidence="3">ATCC 11550 / CBS 779.69 / DSM 880 / IAM 14645 / JCM 23072 / IMI 49137</strain>
    </source>
</reference>
<feature type="region of interest" description="Disordered" evidence="1">
    <location>
        <begin position="58"/>
        <end position="149"/>
    </location>
</feature>
<gene>
    <name evidence="2" type="ORF">ACRE_033140</name>
</gene>
<organism evidence="2 3">
    <name type="scientific">Hapsidospora chrysogenum (strain ATCC 11550 / CBS 779.69 / DSM 880 / IAM 14645 / JCM 23072 / IMI 49137)</name>
    <name type="common">Acremonium chrysogenum</name>
    <dbReference type="NCBI Taxonomy" id="857340"/>
    <lineage>
        <taxon>Eukaryota</taxon>
        <taxon>Fungi</taxon>
        <taxon>Dikarya</taxon>
        <taxon>Ascomycota</taxon>
        <taxon>Pezizomycotina</taxon>
        <taxon>Sordariomycetes</taxon>
        <taxon>Hypocreomycetidae</taxon>
        <taxon>Hypocreales</taxon>
        <taxon>Bionectriaceae</taxon>
        <taxon>Hapsidospora</taxon>
    </lineage>
</organism>
<comment type="caution">
    <text evidence="2">The sequence shown here is derived from an EMBL/GenBank/DDBJ whole genome shotgun (WGS) entry which is preliminary data.</text>
</comment>
<evidence type="ECO:0000313" key="2">
    <source>
        <dbReference type="EMBL" id="KFH45834.1"/>
    </source>
</evidence>
<keyword evidence="3" id="KW-1185">Reference proteome</keyword>
<dbReference type="AlphaFoldDB" id="A0A086T902"/>
<name>A0A086T902_HAPC1</name>
<dbReference type="Proteomes" id="UP000029964">
    <property type="component" value="Unassembled WGS sequence"/>
</dbReference>
<evidence type="ECO:0000256" key="1">
    <source>
        <dbReference type="SAM" id="MobiDB-lite"/>
    </source>
</evidence>
<feature type="compositionally biased region" description="Low complexity" evidence="1">
    <location>
        <begin position="88"/>
        <end position="103"/>
    </location>
</feature>
<dbReference type="HOGENOM" id="CLU_129420_0_0_1"/>
<accession>A0A086T902</accession>
<feature type="compositionally biased region" description="Basic residues" evidence="1">
    <location>
        <begin position="137"/>
        <end position="149"/>
    </location>
</feature>
<protein>
    <submittedName>
        <fullName evidence="2">Uncharacterized protein</fullName>
    </submittedName>
</protein>
<dbReference type="EMBL" id="JPKY01000026">
    <property type="protein sequence ID" value="KFH45834.1"/>
    <property type="molecule type" value="Genomic_DNA"/>
</dbReference>
<proteinExistence type="predicted"/>
<sequence>MARRRRSHDTGFPEPFNEDYNTTLPHPEANLSPNAFISSDSLSAPHLLERRRTSILLKHRRTKGLPTLMTDMMGGGREDHADDPTPPSSGTTTTTTTTTTDGSLESCTRGGGYEHDTPPTSPDIPSRRRSILDRFRPNKSRAKKVIKPS</sequence>